<feature type="compositionally biased region" description="Low complexity" evidence="1">
    <location>
        <begin position="184"/>
        <end position="202"/>
    </location>
</feature>
<dbReference type="AlphaFoldDB" id="A0A3B1CM89"/>
<name>A0A3B1CM89_9ZZZZ</name>
<feature type="region of interest" description="Disordered" evidence="1">
    <location>
        <begin position="1"/>
        <end position="60"/>
    </location>
</feature>
<proteinExistence type="predicted"/>
<protein>
    <submittedName>
        <fullName evidence="2">Uncharacterized protein</fullName>
    </submittedName>
</protein>
<evidence type="ECO:0000313" key="2">
    <source>
        <dbReference type="EMBL" id="VAX17837.1"/>
    </source>
</evidence>
<feature type="region of interest" description="Disordered" evidence="1">
    <location>
        <begin position="114"/>
        <end position="232"/>
    </location>
</feature>
<feature type="compositionally biased region" description="Pro residues" evidence="1">
    <location>
        <begin position="174"/>
        <end position="183"/>
    </location>
</feature>
<dbReference type="EMBL" id="UOGE01000027">
    <property type="protein sequence ID" value="VAX17837.1"/>
    <property type="molecule type" value="Genomic_DNA"/>
</dbReference>
<evidence type="ECO:0000256" key="1">
    <source>
        <dbReference type="SAM" id="MobiDB-lite"/>
    </source>
</evidence>
<feature type="compositionally biased region" description="Polar residues" evidence="1">
    <location>
        <begin position="51"/>
        <end position="60"/>
    </location>
</feature>
<feature type="compositionally biased region" description="Low complexity" evidence="1">
    <location>
        <begin position="32"/>
        <end position="50"/>
    </location>
</feature>
<sequence>MAISVVNDNGSVAREARNLRTPPTAPPEGADNQNRAPEAQAPAAEAQNNQIATETDTNASVVIRRLTPLDVVERNNAPDIEPVPQQVNVPDPFTNLIPDGESPVLQAQIARLAPDSPENGPAQAAVNAVRTETQSAAPEPPQNGVEAVAAATAETGTQAVESQVTEPQVTQPTEPQPTEPQPTEPAANAGGVAAASAANNTAERVQQAEGDGQERNNPIAEQEIGGTVNIAV</sequence>
<organism evidence="2">
    <name type="scientific">hydrothermal vent metagenome</name>
    <dbReference type="NCBI Taxonomy" id="652676"/>
    <lineage>
        <taxon>unclassified sequences</taxon>
        <taxon>metagenomes</taxon>
        <taxon>ecological metagenomes</taxon>
    </lineage>
</organism>
<feature type="compositionally biased region" description="Polar residues" evidence="1">
    <location>
        <begin position="1"/>
        <end position="10"/>
    </location>
</feature>
<reference evidence="2" key="1">
    <citation type="submission" date="2018-06" db="EMBL/GenBank/DDBJ databases">
        <authorList>
            <person name="Zhirakovskaya E."/>
        </authorList>
    </citation>
    <scope>NUCLEOTIDE SEQUENCE</scope>
</reference>
<feature type="compositionally biased region" description="Low complexity" evidence="1">
    <location>
        <begin position="144"/>
        <end position="173"/>
    </location>
</feature>
<accession>A0A3B1CM89</accession>
<gene>
    <name evidence="2" type="ORF">MNBD_NITROSPINAE02-568</name>
</gene>